<organism evidence="1 2">
    <name type="scientific">Micavibrio aeruginosavorus (strain ARL-13)</name>
    <dbReference type="NCBI Taxonomy" id="856793"/>
    <lineage>
        <taxon>Bacteria</taxon>
        <taxon>Pseudomonadati</taxon>
        <taxon>Bdellovibrionota</taxon>
        <taxon>Bdellovibrionia</taxon>
        <taxon>Bdellovibrionales</taxon>
        <taxon>Pseudobdellovibrionaceae</taxon>
        <taxon>Micavibrio</taxon>
    </lineage>
</organism>
<reference evidence="1 2" key="1">
    <citation type="journal article" date="2011" name="BMC Genomics">
        <title>Genomic insights into an obligate epibiotic bacterial predator: Micavibrio aeruginosavorus ARL-13.</title>
        <authorList>
            <person name="Wang Z."/>
            <person name="Kadouri D."/>
            <person name="Wu M."/>
        </authorList>
    </citation>
    <scope>NUCLEOTIDE SEQUENCE [LARGE SCALE GENOMIC DNA]</scope>
    <source>
        <strain evidence="1 2">ARL-13</strain>
    </source>
</reference>
<sequence length="263" mass="29855">MTQWRDEFNKVALTDEAQARRMCAQMCARNPDLPRLKTIAVVGAYELDVGGTGVDSDRLTRIMEYLLRSGFMIDPDFELDRINFRDGRDFLAEDKQADMVFVAFIPARHMYRMTTTYSPQLHERAEGAENFHQFFGPALSPHHSYEGWQDRLKQAGTKLVVTYGGACEIGTSNLAVANDDTGLRVVLPTPSYNVGDYVGPPIRDDITYDIETKPDLRYQYNDAANDLPLKWLGFAADPDYLRAMRDHLSPHSDLARNVRKLAL</sequence>
<name>G2KSX1_MICAA</name>
<dbReference type="Proteomes" id="UP000009286">
    <property type="component" value="Chromosome"/>
</dbReference>
<dbReference type="HOGENOM" id="CLU_1056948_0_0_5"/>
<dbReference type="AlphaFoldDB" id="G2KSX1"/>
<evidence type="ECO:0000313" key="1">
    <source>
        <dbReference type="EMBL" id="AEP10116.1"/>
    </source>
</evidence>
<dbReference type="RefSeq" id="WP_014103339.1">
    <property type="nucleotide sequence ID" value="NC_016026.1"/>
</dbReference>
<protein>
    <submittedName>
        <fullName evidence="1">Uncharacterized protein</fullName>
    </submittedName>
</protein>
<dbReference type="EMBL" id="CP002382">
    <property type="protein sequence ID" value="AEP10116.1"/>
    <property type="molecule type" value="Genomic_DNA"/>
</dbReference>
<proteinExistence type="predicted"/>
<gene>
    <name evidence="1" type="ordered locus">MICA_1805</name>
</gene>
<dbReference type="OrthoDB" id="9818253at2"/>
<accession>G2KSX1</accession>
<evidence type="ECO:0000313" key="2">
    <source>
        <dbReference type="Proteomes" id="UP000009286"/>
    </source>
</evidence>
<keyword evidence="2" id="KW-1185">Reference proteome</keyword>
<dbReference type="KEGG" id="mai:MICA_1805"/>